<gene>
    <name evidence="4" type="ORF">KGA66_18000</name>
</gene>
<dbReference type="PROSITE" id="PS51462">
    <property type="entry name" value="NUDIX"/>
    <property type="match status" value="1"/>
</dbReference>
<dbReference type="Pfam" id="PF00293">
    <property type="entry name" value="NUDIX"/>
    <property type="match status" value="1"/>
</dbReference>
<evidence type="ECO:0000256" key="2">
    <source>
        <dbReference type="SAM" id="MobiDB-lite"/>
    </source>
</evidence>
<comment type="similarity">
    <text evidence="1">Belongs to the Nudix hydrolase family.</text>
</comment>
<accession>A0A8J7WQK2</accession>
<dbReference type="Gene3D" id="3.90.79.10">
    <property type="entry name" value="Nucleoside Triphosphate Pyrophosphohydrolase"/>
    <property type="match status" value="1"/>
</dbReference>
<dbReference type="Proteomes" id="UP000677913">
    <property type="component" value="Unassembled WGS sequence"/>
</dbReference>
<feature type="region of interest" description="Disordered" evidence="2">
    <location>
        <begin position="33"/>
        <end position="59"/>
    </location>
</feature>
<evidence type="ECO:0000259" key="3">
    <source>
        <dbReference type="PROSITE" id="PS51462"/>
    </source>
</evidence>
<dbReference type="PANTHER" id="PTHR43736:SF1">
    <property type="entry name" value="DIHYDRONEOPTERIN TRIPHOSPHATE DIPHOSPHATASE"/>
    <property type="match status" value="1"/>
</dbReference>
<feature type="domain" description="Nudix hydrolase" evidence="3">
    <location>
        <begin position="2"/>
        <end position="151"/>
    </location>
</feature>
<dbReference type="InterPro" id="IPR000086">
    <property type="entry name" value="NUDIX_hydrolase_dom"/>
</dbReference>
<dbReference type="EMBL" id="JAGSXH010000065">
    <property type="protein sequence ID" value="MBS2964955.1"/>
    <property type="molecule type" value="Genomic_DNA"/>
</dbReference>
<organism evidence="4 5">
    <name type="scientific">Actinocrinis puniceicyclus</name>
    <dbReference type="NCBI Taxonomy" id="977794"/>
    <lineage>
        <taxon>Bacteria</taxon>
        <taxon>Bacillati</taxon>
        <taxon>Actinomycetota</taxon>
        <taxon>Actinomycetes</taxon>
        <taxon>Catenulisporales</taxon>
        <taxon>Actinospicaceae</taxon>
        <taxon>Actinocrinis</taxon>
    </lineage>
</organism>
<proteinExistence type="inferred from homology"/>
<evidence type="ECO:0000313" key="4">
    <source>
        <dbReference type="EMBL" id="MBS2964955.1"/>
    </source>
</evidence>
<dbReference type="SUPFAM" id="SSF55811">
    <property type="entry name" value="Nudix"/>
    <property type="match status" value="1"/>
</dbReference>
<protein>
    <submittedName>
        <fullName evidence="4">NUDIX domain-containing protein</fullName>
    </submittedName>
</protein>
<name>A0A8J7WQK2_9ACTN</name>
<dbReference type="AlphaFoldDB" id="A0A8J7WQK2"/>
<dbReference type="InterPro" id="IPR015797">
    <property type="entry name" value="NUDIX_hydrolase-like_dom_sf"/>
</dbReference>
<evidence type="ECO:0000313" key="5">
    <source>
        <dbReference type="Proteomes" id="UP000677913"/>
    </source>
</evidence>
<dbReference type="PANTHER" id="PTHR43736">
    <property type="entry name" value="ADP-RIBOSE PYROPHOSPHATASE"/>
    <property type="match status" value="1"/>
</dbReference>
<keyword evidence="5" id="KW-1185">Reference proteome</keyword>
<sequence length="164" mass="18340">MIKHLTASVFVFARIGGEWRVAMVQQPRLGKRMIPGGHVEDDETAAEAGERETEEETGLRGVKLLEPARPDLPSGYPHPRMPQPWWVSELRVPADNHLGEPHVHVDHVFVALADPDEPAGDGVHETVWMSLEELLEHPDVFEDTKLLAKELFPRIGEIAPVESI</sequence>
<evidence type="ECO:0000256" key="1">
    <source>
        <dbReference type="ARBA" id="ARBA00005582"/>
    </source>
</evidence>
<reference evidence="4" key="1">
    <citation type="submission" date="2021-04" db="EMBL/GenBank/DDBJ databases">
        <title>Genome based classification of Actinospica acidithermotolerans sp. nov., an actinobacterium isolated from an Indonesian hot spring.</title>
        <authorList>
            <person name="Kusuma A.B."/>
            <person name="Putra K.E."/>
            <person name="Nafisah S."/>
            <person name="Loh J."/>
            <person name="Nouioui I."/>
            <person name="Goodfellow M."/>
        </authorList>
    </citation>
    <scope>NUCLEOTIDE SEQUENCE</scope>
    <source>
        <strain evidence="4">DSM 45618</strain>
    </source>
</reference>
<comment type="caution">
    <text evidence="4">The sequence shown here is derived from an EMBL/GenBank/DDBJ whole genome shotgun (WGS) entry which is preliminary data.</text>
</comment>